<evidence type="ECO:0000256" key="2">
    <source>
        <dbReference type="ARBA" id="ARBA00022448"/>
    </source>
</evidence>
<comment type="caution">
    <text evidence="4">The sequence shown here is derived from an EMBL/GenBank/DDBJ whole genome shotgun (WGS) entry which is preliminary data.</text>
</comment>
<dbReference type="InterPro" id="IPR006143">
    <property type="entry name" value="RND_pump_MFP"/>
</dbReference>
<dbReference type="AlphaFoldDB" id="A0A495V400"/>
<evidence type="ECO:0000259" key="3">
    <source>
        <dbReference type="Pfam" id="PF25973"/>
    </source>
</evidence>
<reference evidence="4 5" key="1">
    <citation type="submission" date="2018-10" db="EMBL/GenBank/DDBJ databases">
        <title>Genomic Encyclopedia of Archaeal and Bacterial Type Strains, Phase II (KMG-II): from individual species to whole genera.</title>
        <authorList>
            <person name="Goeker M."/>
        </authorList>
    </citation>
    <scope>NUCLEOTIDE SEQUENCE [LARGE SCALE GENOMIC DNA]</scope>
    <source>
        <strain evidence="4 5">DSM 235</strain>
    </source>
</reference>
<accession>A0A495V400</accession>
<dbReference type="Pfam" id="PF25973">
    <property type="entry name" value="BSH_CzcB"/>
    <property type="match status" value="1"/>
</dbReference>
<protein>
    <submittedName>
        <fullName evidence="4">RND family efflux transporter MFP subunit</fullName>
    </submittedName>
</protein>
<dbReference type="Gene3D" id="2.40.50.100">
    <property type="match status" value="1"/>
</dbReference>
<keyword evidence="2" id="KW-0813">Transport</keyword>
<dbReference type="NCBIfam" id="TIGR01730">
    <property type="entry name" value="RND_mfp"/>
    <property type="match status" value="1"/>
</dbReference>
<organism evidence="4 5">
    <name type="scientific">Thiocapsa rosea</name>
    <dbReference type="NCBI Taxonomy" id="69360"/>
    <lineage>
        <taxon>Bacteria</taxon>
        <taxon>Pseudomonadati</taxon>
        <taxon>Pseudomonadota</taxon>
        <taxon>Gammaproteobacteria</taxon>
        <taxon>Chromatiales</taxon>
        <taxon>Chromatiaceae</taxon>
        <taxon>Thiocapsa</taxon>
    </lineage>
</organism>
<dbReference type="SUPFAM" id="SSF111369">
    <property type="entry name" value="HlyD-like secretion proteins"/>
    <property type="match status" value="1"/>
</dbReference>
<dbReference type="InterPro" id="IPR058647">
    <property type="entry name" value="BSH_CzcB-like"/>
</dbReference>
<evidence type="ECO:0000313" key="5">
    <source>
        <dbReference type="Proteomes" id="UP000274556"/>
    </source>
</evidence>
<dbReference type="Gene3D" id="2.40.30.170">
    <property type="match status" value="1"/>
</dbReference>
<evidence type="ECO:0000256" key="1">
    <source>
        <dbReference type="ARBA" id="ARBA00009477"/>
    </source>
</evidence>
<dbReference type="PANTHER" id="PTHR30097">
    <property type="entry name" value="CATION EFFLUX SYSTEM PROTEIN CUSB"/>
    <property type="match status" value="1"/>
</dbReference>
<dbReference type="EMBL" id="RBXL01000001">
    <property type="protein sequence ID" value="RKT44039.1"/>
    <property type="molecule type" value="Genomic_DNA"/>
</dbReference>
<dbReference type="GO" id="GO:0022857">
    <property type="term" value="F:transmembrane transporter activity"/>
    <property type="evidence" value="ECO:0007669"/>
    <property type="project" value="InterPro"/>
</dbReference>
<dbReference type="GO" id="GO:0060003">
    <property type="term" value="P:copper ion export"/>
    <property type="evidence" value="ECO:0007669"/>
    <property type="project" value="TreeGrafter"/>
</dbReference>
<sequence>MSLLSRVADAGMGVKQPPAPCRQPPAMGLACIVVSEVRSRQSRRAIRLAESSRRLEAGGRGLKAGGWRLPLTPTLCLLLAMLAQVSTAQSASLIAVDADQQSAFGITLTAPLPAAETLTRRYPAEVAVPNRQMRVVAAPQSGVLESLMVAEGERVEVGQVLAELRSPELVDAQSQYLESLTRLELIETELARDRTLFREGVIAERRLLESQSKQRELTTMVEQRLQLLELAGFGSEDIKTLARTRRLTSRLPVRAPIGGVVLEQIVSTGQSVATAAPLYRVAELNPLWLEIHVPVERIVGVQEGGRVLLPREGTAGTVVTIGRMVHGQDQGVLVRAEITEGTEGLRPGQFVEVQLSAEAQGESWRVPLESVVRHAGHAYVFVNRGGGFEALTVRVLAEEEGSAVIAGELTAADRLAVTGVVAVKAAWLGGAE</sequence>
<feature type="domain" description="CzcB-like barrel-sandwich hybrid" evidence="3">
    <location>
        <begin position="134"/>
        <end position="282"/>
    </location>
</feature>
<dbReference type="GO" id="GO:0030288">
    <property type="term" value="C:outer membrane-bounded periplasmic space"/>
    <property type="evidence" value="ECO:0007669"/>
    <property type="project" value="TreeGrafter"/>
</dbReference>
<dbReference type="InterPro" id="IPR051909">
    <property type="entry name" value="MFP_Cation_Efflux"/>
</dbReference>
<dbReference type="GO" id="GO:0015679">
    <property type="term" value="P:plasma membrane copper ion transport"/>
    <property type="evidence" value="ECO:0007669"/>
    <property type="project" value="TreeGrafter"/>
</dbReference>
<dbReference type="OrthoDB" id="9806939at2"/>
<dbReference type="Proteomes" id="UP000274556">
    <property type="component" value="Unassembled WGS sequence"/>
</dbReference>
<dbReference type="GO" id="GO:0016020">
    <property type="term" value="C:membrane"/>
    <property type="evidence" value="ECO:0007669"/>
    <property type="project" value="InterPro"/>
</dbReference>
<dbReference type="PANTHER" id="PTHR30097:SF4">
    <property type="entry name" value="SLR6042 PROTEIN"/>
    <property type="match status" value="1"/>
</dbReference>
<dbReference type="Gene3D" id="2.40.420.20">
    <property type="match status" value="1"/>
</dbReference>
<proteinExistence type="inferred from homology"/>
<dbReference type="GO" id="GO:0046914">
    <property type="term" value="F:transition metal ion binding"/>
    <property type="evidence" value="ECO:0007669"/>
    <property type="project" value="TreeGrafter"/>
</dbReference>
<dbReference type="RefSeq" id="WP_120796539.1">
    <property type="nucleotide sequence ID" value="NZ_RBXL01000001.1"/>
</dbReference>
<keyword evidence="5" id="KW-1185">Reference proteome</keyword>
<gene>
    <name evidence="4" type="ORF">BDD21_1410</name>
</gene>
<comment type="similarity">
    <text evidence="1">Belongs to the membrane fusion protein (MFP) (TC 8.A.1) family.</text>
</comment>
<evidence type="ECO:0000313" key="4">
    <source>
        <dbReference type="EMBL" id="RKT44039.1"/>
    </source>
</evidence>
<name>A0A495V400_9GAMM</name>